<feature type="domain" description="PilZ" evidence="1">
    <location>
        <begin position="3"/>
        <end position="88"/>
    </location>
</feature>
<dbReference type="SUPFAM" id="SSF52091">
    <property type="entry name" value="SpoIIaa-like"/>
    <property type="match status" value="1"/>
</dbReference>
<name>A0A840G049_RHOTE</name>
<dbReference type="InterPro" id="IPR009875">
    <property type="entry name" value="PilZ_domain"/>
</dbReference>
<dbReference type="GO" id="GO:0035438">
    <property type="term" value="F:cyclic-di-GMP binding"/>
    <property type="evidence" value="ECO:0007669"/>
    <property type="project" value="InterPro"/>
</dbReference>
<dbReference type="OrthoDB" id="9182298at2"/>
<accession>A0A840G049</accession>
<evidence type="ECO:0000259" key="1">
    <source>
        <dbReference type="Pfam" id="PF07238"/>
    </source>
</evidence>
<comment type="caution">
    <text evidence="2">The sequence shown here is derived from an EMBL/GenBank/DDBJ whole genome shotgun (WGS) entry which is preliminary data.</text>
</comment>
<evidence type="ECO:0000313" key="3">
    <source>
        <dbReference type="Proteomes" id="UP000587070"/>
    </source>
</evidence>
<reference evidence="2 3" key="1">
    <citation type="submission" date="2020-08" db="EMBL/GenBank/DDBJ databases">
        <title>Genome sequencing of Purple Non-Sulfur Bacteria from various extreme environments.</title>
        <authorList>
            <person name="Mayer M."/>
        </authorList>
    </citation>
    <scope>NUCLEOTIDE SEQUENCE [LARGE SCALE GENOMIC DNA]</scope>
    <source>
        <strain evidence="2 3">2761</strain>
    </source>
</reference>
<organism evidence="2 3">
    <name type="scientific">Rhodocyclus tenuis</name>
    <name type="common">Rhodospirillum tenue</name>
    <dbReference type="NCBI Taxonomy" id="1066"/>
    <lineage>
        <taxon>Bacteria</taxon>
        <taxon>Pseudomonadati</taxon>
        <taxon>Pseudomonadota</taxon>
        <taxon>Betaproteobacteria</taxon>
        <taxon>Rhodocyclales</taxon>
        <taxon>Rhodocyclaceae</taxon>
        <taxon>Rhodocyclus</taxon>
    </lineage>
</organism>
<proteinExistence type="predicted"/>
<dbReference type="AlphaFoldDB" id="A0A840G049"/>
<keyword evidence="3" id="KW-1185">Reference proteome</keyword>
<dbReference type="Pfam" id="PF07238">
    <property type="entry name" value="PilZ"/>
    <property type="match status" value="1"/>
</dbReference>
<sequence>MNEQRRHRRIRFAHPPTVTIGQRGRLGEGELHNLSLGGLMLRTALPLRTGESFGCEFSVFGSPRIDMPAQVVNCIGDLYGVRFQAGPLSEVLIQEAIDKALAEGEASILSIHDVNGRKVMRISGGLNNLLASDFMHGLTRVGVAEIDLSEVTTIDTNGVALCMIAAEQYQVSFAAMSPQVQAILHAVLPGFSGSQ</sequence>
<dbReference type="Gene3D" id="2.40.10.220">
    <property type="entry name" value="predicted glycosyltransferase like domains"/>
    <property type="match status" value="1"/>
</dbReference>
<dbReference type="Proteomes" id="UP000587070">
    <property type="component" value="Unassembled WGS sequence"/>
</dbReference>
<dbReference type="InterPro" id="IPR036513">
    <property type="entry name" value="STAS_dom_sf"/>
</dbReference>
<evidence type="ECO:0000313" key="2">
    <source>
        <dbReference type="EMBL" id="MBB4245853.1"/>
    </source>
</evidence>
<gene>
    <name evidence="2" type="ORF">GGD90_000202</name>
</gene>
<protein>
    <submittedName>
        <fullName evidence="2">ABC-type transporter Mla MlaB component</fullName>
    </submittedName>
</protein>
<dbReference type="EMBL" id="JACIGE010000001">
    <property type="protein sequence ID" value="MBB4245853.1"/>
    <property type="molecule type" value="Genomic_DNA"/>
</dbReference>
<dbReference type="SUPFAM" id="SSF141371">
    <property type="entry name" value="PilZ domain-like"/>
    <property type="match status" value="1"/>
</dbReference>
<dbReference type="RefSeq" id="WP_153115136.1">
    <property type="nucleotide sequence ID" value="NZ_JACIGE010000001.1"/>
</dbReference>